<sequence length="189" mass="21290">MLGVAGRYVGSRPIKLRKSQWRDRNRDVIQKKCEGRFKAWKSVAVNTTFLATIAVQNSSYILRSIVQCMNRATTLDWVYVACYTPTEGNALFGDMKLQLVFQRIQEQNNLTASSSTKVMTNVSMFPTTRLRADERVAGGDGGEVTLRHVRRRLRRMSEMCEFEGQLYNLNASIGCLLCTTVGVTYGGKS</sequence>
<reference evidence="1" key="2">
    <citation type="journal article" date="2018" name="Environ. Sci. Technol.">
        <title>The Toxicogenome of Hyalella azteca: A Model for Sediment Ecotoxicology and Evolutionary Toxicology.</title>
        <authorList>
            <person name="Poynton H.C."/>
            <person name="Hasenbein S."/>
            <person name="Benoit J.B."/>
            <person name="Sepulveda M.S."/>
            <person name="Poelchau M.F."/>
            <person name="Hughes D.S.T."/>
            <person name="Murali S.C."/>
            <person name="Chen S."/>
            <person name="Glastad K.M."/>
            <person name="Goodisman M.A.D."/>
            <person name="Werren J.H."/>
            <person name="Vineis J.H."/>
            <person name="Bowen J.L."/>
            <person name="Friedrich M."/>
            <person name="Jones J."/>
            <person name="Robertson H.M."/>
            <person name="Feyereisen R."/>
            <person name="Mechler-Hickson A."/>
            <person name="Mathers N."/>
            <person name="Lee C.E."/>
            <person name="Colbourne J.K."/>
            <person name="Biales A."/>
            <person name="Johnston J.S."/>
            <person name="Wellborn G.A."/>
            <person name="Rosendale A.J."/>
            <person name="Cridge A.G."/>
            <person name="Munoz-Torres M.C."/>
            <person name="Bain P.A."/>
            <person name="Manny A.R."/>
            <person name="Major K.M."/>
            <person name="Lambert F.N."/>
            <person name="Vulpe C.D."/>
            <person name="Tuck P."/>
            <person name="Blalock B.J."/>
            <person name="Lin Y.Y."/>
            <person name="Smith M.E."/>
            <person name="Ochoa-Acuna H."/>
            <person name="Chen M.M."/>
            <person name="Childers C.P."/>
            <person name="Qu J."/>
            <person name="Dugan S."/>
            <person name="Lee S.L."/>
            <person name="Chao H."/>
            <person name="Dinh H."/>
            <person name="Han Y."/>
            <person name="Doddapaneni H."/>
            <person name="Worley K.C."/>
            <person name="Muzny D.M."/>
            <person name="Gibbs R.A."/>
            <person name="Richards S."/>
        </authorList>
    </citation>
    <scope>NUCLEOTIDE SEQUENCE</scope>
    <source>
        <strain evidence="1">HAZT.00-mixed</strain>
        <tissue evidence="1">Whole organism</tissue>
    </source>
</reference>
<comment type="caution">
    <text evidence="1">The sequence shown here is derived from an EMBL/GenBank/DDBJ whole genome shotgun (WGS) entry which is preliminary data.</text>
</comment>
<dbReference type="AlphaFoldDB" id="A0A6A0HDG6"/>
<reference evidence="1" key="1">
    <citation type="submission" date="2014-08" db="EMBL/GenBank/DDBJ databases">
        <authorList>
            <person name="Murali S."/>
            <person name="Richards S."/>
            <person name="Bandaranaike D."/>
            <person name="Bellair M."/>
            <person name="Blankenburg K."/>
            <person name="Chao H."/>
            <person name="Dinh H."/>
            <person name="Doddapaneni H."/>
            <person name="Dugan-Rocha S."/>
            <person name="Elkadiri S."/>
            <person name="Gnanaolivu R."/>
            <person name="Hughes D."/>
            <person name="Lee S."/>
            <person name="Li M."/>
            <person name="Ming W."/>
            <person name="Munidasa M."/>
            <person name="Muniz J."/>
            <person name="Nguyen L."/>
            <person name="Osuji N."/>
            <person name="Pu L.-L."/>
            <person name="Puazo M."/>
            <person name="Skinner E."/>
            <person name="Qu C."/>
            <person name="Quiroz J."/>
            <person name="Raj R."/>
            <person name="Weissenberger G."/>
            <person name="Xin Y."/>
            <person name="Zou X."/>
            <person name="Han Y."/>
            <person name="Worley K."/>
            <person name="Muzny D."/>
            <person name="Gibbs R."/>
        </authorList>
    </citation>
    <scope>NUCLEOTIDE SEQUENCE</scope>
    <source>
        <strain evidence="1">HAZT.00-mixed</strain>
        <tissue evidence="1">Whole organism</tissue>
    </source>
</reference>
<name>A0A6A0HDG6_HYAAZ</name>
<dbReference type="Proteomes" id="UP000711488">
    <property type="component" value="Unassembled WGS sequence"/>
</dbReference>
<reference evidence="1" key="3">
    <citation type="submission" date="2019-06" db="EMBL/GenBank/DDBJ databases">
        <authorList>
            <person name="Poynton C."/>
            <person name="Hasenbein S."/>
            <person name="Benoit J.B."/>
            <person name="Sepulveda M.S."/>
            <person name="Poelchau M.F."/>
            <person name="Murali S.C."/>
            <person name="Chen S."/>
            <person name="Glastad K.M."/>
            <person name="Werren J.H."/>
            <person name="Vineis J.H."/>
            <person name="Bowen J.L."/>
            <person name="Friedrich M."/>
            <person name="Jones J."/>
            <person name="Robertson H.M."/>
            <person name="Feyereisen R."/>
            <person name="Mechler-Hickson A."/>
            <person name="Mathers N."/>
            <person name="Lee C.E."/>
            <person name="Colbourne J.K."/>
            <person name="Biales A."/>
            <person name="Johnston J.S."/>
            <person name="Wellborn G.A."/>
            <person name="Rosendale A.J."/>
            <person name="Cridge A.G."/>
            <person name="Munoz-Torres M.C."/>
            <person name="Bain P.A."/>
            <person name="Manny A.R."/>
            <person name="Major K.M."/>
            <person name="Lambert F.N."/>
            <person name="Vulpe C.D."/>
            <person name="Tuck P."/>
            <person name="Blalock B.J."/>
            <person name="Lin Y.-Y."/>
            <person name="Smith M.E."/>
            <person name="Ochoa-Acuna H."/>
            <person name="Chen M.-J.M."/>
            <person name="Childers C.P."/>
            <person name="Qu J."/>
            <person name="Dugan S."/>
            <person name="Lee S.L."/>
            <person name="Chao H."/>
            <person name="Dinh H."/>
            <person name="Han Y."/>
            <person name="Doddapaneni H."/>
            <person name="Worley K.C."/>
            <person name="Muzny D.M."/>
            <person name="Gibbs R.A."/>
            <person name="Richards S."/>
        </authorList>
    </citation>
    <scope>NUCLEOTIDE SEQUENCE</scope>
    <source>
        <strain evidence="1">HAZT.00-mixed</strain>
        <tissue evidence="1">Whole organism</tissue>
    </source>
</reference>
<proteinExistence type="predicted"/>
<accession>A0A6A0HDG6</accession>
<organism evidence="1">
    <name type="scientific">Hyalella azteca</name>
    <name type="common">Amphipod</name>
    <dbReference type="NCBI Taxonomy" id="294128"/>
    <lineage>
        <taxon>Eukaryota</taxon>
        <taxon>Metazoa</taxon>
        <taxon>Ecdysozoa</taxon>
        <taxon>Arthropoda</taxon>
        <taxon>Crustacea</taxon>
        <taxon>Multicrustacea</taxon>
        <taxon>Malacostraca</taxon>
        <taxon>Eumalacostraca</taxon>
        <taxon>Peracarida</taxon>
        <taxon>Amphipoda</taxon>
        <taxon>Senticaudata</taxon>
        <taxon>Talitrida</taxon>
        <taxon>Talitroidea</taxon>
        <taxon>Hyalellidae</taxon>
        <taxon>Hyalella</taxon>
    </lineage>
</organism>
<protein>
    <submittedName>
        <fullName evidence="1">Uncharacterized protein</fullName>
    </submittedName>
</protein>
<evidence type="ECO:0000313" key="1">
    <source>
        <dbReference type="EMBL" id="KAA0203836.1"/>
    </source>
</evidence>
<gene>
    <name evidence="1" type="ORF">HAZT_HAZT011904</name>
</gene>
<dbReference type="OrthoDB" id="6400743at2759"/>
<dbReference type="EMBL" id="JQDR03000545">
    <property type="protein sequence ID" value="KAA0203836.1"/>
    <property type="molecule type" value="Genomic_DNA"/>
</dbReference>